<dbReference type="GO" id="GO:0046872">
    <property type="term" value="F:metal ion binding"/>
    <property type="evidence" value="ECO:0007669"/>
    <property type="project" value="InterPro"/>
</dbReference>
<dbReference type="Pfam" id="PF02583">
    <property type="entry name" value="Trns_repr_metal"/>
    <property type="match status" value="1"/>
</dbReference>
<dbReference type="RefSeq" id="WP_163300471.1">
    <property type="nucleotide sequence ID" value="NZ_JAAGRQ010000004.1"/>
</dbReference>
<dbReference type="InterPro" id="IPR003735">
    <property type="entry name" value="Metal_Tscrpt_repr"/>
</dbReference>
<protein>
    <submittedName>
        <fullName evidence="2">Metal-sensitive transcriptional regulator</fullName>
    </submittedName>
</protein>
<dbReference type="InterPro" id="IPR038390">
    <property type="entry name" value="Metal_Tscrpt_repr_sf"/>
</dbReference>
<dbReference type="CDD" id="cd10148">
    <property type="entry name" value="CsoR-like_DUF156"/>
    <property type="match status" value="1"/>
</dbReference>
<organism evidence="2 3">
    <name type="scientific">Desulfolutivibrio sulfodismutans</name>
    <dbReference type="NCBI Taxonomy" id="63561"/>
    <lineage>
        <taxon>Bacteria</taxon>
        <taxon>Pseudomonadati</taxon>
        <taxon>Thermodesulfobacteriota</taxon>
        <taxon>Desulfovibrionia</taxon>
        <taxon>Desulfovibrionales</taxon>
        <taxon>Desulfovibrionaceae</taxon>
        <taxon>Desulfolutivibrio</taxon>
    </lineage>
</organism>
<evidence type="ECO:0000256" key="1">
    <source>
        <dbReference type="ARBA" id="ARBA00005260"/>
    </source>
</evidence>
<dbReference type="AlphaFoldDB" id="A0A7K3NH50"/>
<evidence type="ECO:0000313" key="2">
    <source>
        <dbReference type="EMBL" id="NDY55417.1"/>
    </source>
</evidence>
<dbReference type="GO" id="GO:0045892">
    <property type="term" value="P:negative regulation of DNA-templated transcription"/>
    <property type="evidence" value="ECO:0007669"/>
    <property type="project" value="UniProtKB-ARBA"/>
</dbReference>
<proteinExistence type="inferred from homology"/>
<sequence>MQNMEEQDALRKNVLARMKRIEGQIRGIQKMIEGGKECEDILVQVRAVRSALTAASGLILKRYLVRCHGEALDDTGGDSRESLEKFIRVMTHFIDR</sequence>
<keyword evidence="3" id="KW-1185">Reference proteome</keyword>
<reference evidence="2 3" key="1">
    <citation type="submission" date="2020-02" db="EMBL/GenBank/DDBJ databases">
        <title>Comparative genomics of sulfur disproportionating microorganisms.</title>
        <authorList>
            <person name="Ward L.M."/>
            <person name="Bertran E."/>
            <person name="Johnston D.T."/>
        </authorList>
    </citation>
    <scope>NUCLEOTIDE SEQUENCE [LARGE SCALE GENOMIC DNA]</scope>
    <source>
        <strain evidence="2 3">DSM 3696</strain>
    </source>
</reference>
<dbReference type="PANTHER" id="PTHR33677:SF5">
    <property type="entry name" value="TRANSCRIPTIONAL REPRESSOR FRMR"/>
    <property type="match status" value="1"/>
</dbReference>
<accession>A0A7K3NH50</accession>
<evidence type="ECO:0000313" key="3">
    <source>
        <dbReference type="Proteomes" id="UP000469724"/>
    </source>
</evidence>
<dbReference type="GO" id="GO:0003677">
    <property type="term" value="F:DNA binding"/>
    <property type="evidence" value="ECO:0007669"/>
    <property type="project" value="InterPro"/>
</dbReference>
<dbReference type="PANTHER" id="PTHR33677">
    <property type="entry name" value="TRANSCRIPTIONAL REPRESSOR FRMR-RELATED"/>
    <property type="match status" value="1"/>
</dbReference>
<dbReference type="EMBL" id="JAAGRQ010000004">
    <property type="protein sequence ID" value="NDY55417.1"/>
    <property type="molecule type" value="Genomic_DNA"/>
</dbReference>
<dbReference type="Gene3D" id="1.20.58.1000">
    <property type="entry name" value="Metal-sensitive repressor, helix protomer"/>
    <property type="match status" value="1"/>
</dbReference>
<comment type="caution">
    <text evidence="2">The sequence shown here is derived from an EMBL/GenBank/DDBJ whole genome shotgun (WGS) entry which is preliminary data.</text>
</comment>
<comment type="similarity">
    <text evidence="1">Belongs to the FrmR/RcnR family.</text>
</comment>
<name>A0A7K3NH50_9BACT</name>
<gene>
    <name evidence="2" type="ORF">G3N56_01495</name>
</gene>
<dbReference type="Proteomes" id="UP000469724">
    <property type="component" value="Unassembled WGS sequence"/>
</dbReference>